<dbReference type="PANTHER" id="PTHR11070">
    <property type="entry name" value="UVRD / RECB / PCRA DNA HELICASE FAMILY MEMBER"/>
    <property type="match status" value="1"/>
</dbReference>
<evidence type="ECO:0000256" key="14">
    <source>
        <dbReference type="ARBA" id="ARBA00048988"/>
    </source>
</evidence>
<dbReference type="Gene3D" id="3.40.50.300">
    <property type="entry name" value="P-loop containing nucleotide triphosphate hydrolases"/>
    <property type="match status" value="4"/>
</dbReference>
<keyword evidence="2 15" id="KW-0547">Nucleotide-binding</keyword>
<dbReference type="InterPro" id="IPR027417">
    <property type="entry name" value="P-loop_NTPase"/>
</dbReference>
<feature type="compositionally biased region" description="Polar residues" evidence="16">
    <location>
        <begin position="15"/>
        <end position="24"/>
    </location>
</feature>
<sequence>MTAAGDAQKQAAQPGRSSWVSANAGSGKTRVLTDRVARLLLAGTDPARVLCLTYTKAAAAEMQTRLFRTLGEWAMLDDAPLRAALTALGEPGNDIPDRDLARARTLFARALETPGGLKIQTIHAFCEALLRRFPIEAGVAPQFAVLDDRQARVLREEVLDAFACAAPQDFAELAHHFGREDVDALLLEISRHRAAFSGRFDDAALAATLGARPEITMADLAAEVLTPPARDVLTTLVPLLAASGKNDSKAGAKLALALGASDPTEILTDLEGVLLYGKGAKAPFGSKAGKFPTKDVRAAHPALMTELDDLMDRLADARPLRLANAAFTKSAALNRFGRAWLDVWNGRKAALGVLDFDDMINRAETLLAQPGTAAWVLWRLDGGIDHILVDEAQDTSPAQWRVIEAISEEFFAGRGARDDVDRTIFVVGDEKQSIYSFQGAEPGEFAAKARHYTRRLDAIGSVLQRCDLLYSFRSAGPILELVDRVFDGPAGEGLSQITHYAFNAEKAGRVEVWPFLPKPEKPEETPWDDPVDKPAPQDPVLVLARRIAEEIRGWLDAARELPGEGRAIRAGDVMILVQRRNLIFDAIIRELKRAGVPVAGADLLRIGGELAVRDLLAALRFAATPTDDLSLAALLRSPLGGLSEDELFEIAHGRQGNLGGALRRQPPERWPGVRALLDDLLDNADYLRPFELLSRILIRHGGRQQLVARLGPEAEEGIDALLDQAVAYESVEAPSLTGFLEWLDRDEVAVKRRMDEGQDQVRVMTVHGAKGLEAPIVILPDTAPRAESANPPLILPLGDGRAVWRARSEEAPDAVAAAEAARCALVRAENRRLLYVALTRAKSWLVVAGAGDPKAAGEGWHALVTEAMTRLPSTRQSSPEGDVLLYARNWTDGTARRAAPPVPPAPLPGWTRAPARAPLDAPRPVSPSGLGGAHVLPGDAAGALPEAEAKARGTAVHRLLEHLHGRPAAERADLAARLLPGAPDVAERLAEASAVLDAPDLAAIFAEGLSEVPITATLPELGGRRILGRLDRLIVSPERVLAVDFKSNRAIPATTDAVPEGILRQMGAYRAALRQIFPGRAVGTAILWTDAARLMPLPDALVDAALARSTSGATFP</sequence>
<dbReference type="Pfam" id="PF12705">
    <property type="entry name" value="PDDEXK_1"/>
    <property type="match status" value="1"/>
</dbReference>
<keyword evidence="10" id="KW-0413">Isomerase</keyword>
<dbReference type="Proteomes" id="UP000549457">
    <property type="component" value="Unassembled WGS sequence"/>
</dbReference>
<dbReference type="PANTHER" id="PTHR11070:SF2">
    <property type="entry name" value="ATP-DEPENDENT DNA HELICASE SRS2"/>
    <property type="match status" value="1"/>
</dbReference>
<dbReference type="GO" id="GO:0003677">
    <property type="term" value="F:DNA binding"/>
    <property type="evidence" value="ECO:0007669"/>
    <property type="project" value="UniProtKB-KW"/>
</dbReference>
<evidence type="ECO:0000256" key="16">
    <source>
        <dbReference type="SAM" id="MobiDB-lite"/>
    </source>
</evidence>
<dbReference type="Gene3D" id="1.10.486.10">
    <property type="entry name" value="PCRA, domain 4"/>
    <property type="match status" value="1"/>
</dbReference>
<keyword evidence="20" id="KW-1185">Reference proteome</keyword>
<comment type="catalytic activity">
    <reaction evidence="14">
        <text>ATP + H2O = ADP + phosphate + H(+)</text>
        <dbReference type="Rhea" id="RHEA:13065"/>
        <dbReference type="ChEBI" id="CHEBI:15377"/>
        <dbReference type="ChEBI" id="CHEBI:15378"/>
        <dbReference type="ChEBI" id="CHEBI:30616"/>
        <dbReference type="ChEBI" id="CHEBI:43474"/>
        <dbReference type="ChEBI" id="CHEBI:456216"/>
        <dbReference type="EC" id="5.6.2.4"/>
    </reaction>
</comment>
<keyword evidence="1" id="KW-0540">Nuclease</keyword>
<evidence type="ECO:0000256" key="12">
    <source>
        <dbReference type="ARBA" id="ARBA00034808"/>
    </source>
</evidence>
<evidence type="ECO:0000256" key="4">
    <source>
        <dbReference type="ARBA" id="ARBA00022801"/>
    </source>
</evidence>
<dbReference type="EC" id="5.6.2.4" evidence="12"/>
<dbReference type="GO" id="GO:0033202">
    <property type="term" value="C:DNA helicase complex"/>
    <property type="evidence" value="ECO:0007669"/>
    <property type="project" value="TreeGrafter"/>
</dbReference>
<evidence type="ECO:0000259" key="18">
    <source>
        <dbReference type="PROSITE" id="PS51217"/>
    </source>
</evidence>
<gene>
    <name evidence="19" type="ORF">HNP73_003826</name>
</gene>
<dbReference type="Pfam" id="PF00580">
    <property type="entry name" value="UvrD-helicase"/>
    <property type="match status" value="1"/>
</dbReference>
<evidence type="ECO:0000313" key="20">
    <source>
        <dbReference type="Proteomes" id="UP000549457"/>
    </source>
</evidence>
<dbReference type="GO" id="GO:0043138">
    <property type="term" value="F:3'-5' DNA helicase activity"/>
    <property type="evidence" value="ECO:0007669"/>
    <property type="project" value="UniProtKB-EC"/>
</dbReference>
<keyword evidence="8" id="KW-0238">DNA-binding</keyword>
<dbReference type="SUPFAM" id="SSF52540">
    <property type="entry name" value="P-loop containing nucleoside triphosphate hydrolases"/>
    <property type="match status" value="1"/>
</dbReference>
<comment type="caution">
    <text evidence="19">The sequence shown here is derived from an EMBL/GenBank/DDBJ whole genome shotgun (WGS) entry which is preliminary data.</text>
</comment>
<evidence type="ECO:0000256" key="10">
    <source>
        <dbReference type="ARBA" id="ARBA00023235"/>
    </source>
</evidence>
<keyword evidence="9" id="KW-0234">DNA repair</keyword>
<evidence type="ECO:0000256" key="8">
    <source>
        <dbReference type="ARBA" id="ARBA00023125"/>
    </source>
</evidence>
<evidence type="ECO:0000313" key="19">
    <source>
        <dbReference type="EMBL" id="MBB5223872.1"/>
    </source>
</evidence>
<feature type="binding site" evidence="15">
    <location>
        <begin position="22"/>
        <end position="29"/>
    </location>
    <ligand>
        <name>ATP</name>
        <dbReference type="ChEBI" id="CHEBI:30616"/>
    </ligand>
</feature>
<dbReference type="InterPro" id="IPR000212">
    <property type="entry name" value="DNA_helicase_UvrD/REP"/>
</dbReference>
<accession>A0A840SXR6</accession>
<dbReference type="AlphaFoldDB" id="A0A840SXR6"/>
<name>A0A840SXR6_9RHOB</name>
<feature type="domain" description="UvrD-like helicase C-terminal" evidence="18">
    <location>
        <begin position="491"/>
        <end position="771"/>
    </location>
</feature>
<feature type="domain" description="UvrD-like helicase ATP-binding" evidence="17">
    <location>
        <begin position="1"/>
        <end position="475"/>
    </location>
</feature>
<dbReference type="GO" id="GO:0005524">
    <property type="term" value="F:ATP binding"/>
    <property type="evidence" value="ECO:0007669"/>
    <property type="project" value="UniProtKB-UniRule"/>
</dbReference>
<evidence type="ECO:0000256" key="9">
    <source>
        <dbReference type="ARBA" id="ARBA00023204"/>
    </source>
</evidence>
<dbReference type="NCBIfam" id="TIGR02784">
    <property type="entry name" value="addA_alphas"/>
    <property type="match status" value="1"/>
</dbReference>
<dbReference type="GO" id="GO:0005829">
    <property type="term" value="C:cytosol"/>
    <property type="evidence" value="ECO:0007669"/>
    <property type="project" value="TreeGrafter"/>
</dbReference>
<keyword evidence="5 15" id="KW-0347">Helicase</keyword>
<organism evidence="19 20">
    <name type="scientific">Amaricoccus macauensis</name>
    <dbReference type="NCBI Taxonomy" id="57001"/>
    <lineage>
        <taxon>Bacteria</taxon>
        <taxon>Pseudomonadati</taxon>
        <taxon>Pseudomonadota</taxon>
        <taxon>Alphaproteobacteria</taxon>
        <taxon>Rhodobacterales</taxon>
        <taxon>Paracoccaceae</taxon>
        <taxon>Amaricoccus</taxon>
    </lineage>
</organism>
<keyword evidence="7 15" id="KW-0067">ATP-binding</keyword>
<dbReference type="InterPro" id="IPR014017">
    <property type="entry name" value="DNA_helicase_UvrD-like_C"/>
</dbReference>
<evidence type="ECO:0000256" key="6">
    <source>
        <dbReference type="ARBA" id="ARBA00022839"/>
    </source>
</evidence>
<evidence type="ECO:0000256" key="2">
    <source>
        <dbReference type="ARBA" id="ARBA00022741"/>
    </source>
</evidence>
<evidence type="ECO:0000259" key="17">
    <source>
        <dbReference type="PROSITE" id="PS51198"/>
    </source>
</evidence>
<dbReference type="Gene3D" id="3.90.320.10">
    <property type="match status" value="1"/>
</dbReference>
<dbReference type="PROSITE" id="PS51217">
    <property type="entry name" value="UVRD_HELICASE_CTER"/>
    <property type="match status" value="1"/>
</dbReference>
<dbReference type="InterPro" id="IPR014016">
    <property type="entry name" value="UvrD-like_ATP-bd"/>
</dbReference>
<dbReference type="InterPro" id="IPR014151">
    <property type="entry name" value="DNA_helicase_AddA"/>
</dbReference>
<keyword evidence="4 15" id="KW-0378">Hydrolase</keyword>
<evidence type="ECO:0000256" key="13">
    <source>
        <dbReference type="ARBA" id="ARBA00034923"/>
    </source>
</evidence>
<dbReference type="GO" id="GO:0004527">
    <property type="term" value="F:exonuclease activity"/>
    <property type="evidence" value="ECO:0007669"/>
    <property type="project" value="UniProtKB-KW"/>
</dbReference>
<evidence type="ECO:0000256" key="1">
    <source>
        <dbReference type="ARBA" id="ARBA00022722"/>
    </source>
</evidence>
<dbReference type="InterPro" id="IPR011604">
    <property type="entry name" value="PDDEXK-like_dom_sf"/>
</dbReference>
<dbReference type="Pfam" id="PF13361">
    <property type="entry name" value="UvrD_C"/>
    <property type="match status" value="1"/>
</dbReference>
<protein>
    <recommendedName>
        <fullName evidence="12">DNA 3'-5' helicase</fullName>
        <ecNumber evidence="12">5.6.2.4</ecNumber>
    </recommendedName>
    <alternativeName>
        <fullName evidence="13">DNA 3'-5' helicase II</fullName>
    </alternativeName>
</protein>
<proteinExistence type="predicted"/>
<evidence type="ECO:0000256" key="7">
    <source>
        <dbReference type="ARBA" id="ARBA00022840"/>
    </source>
</evidence>
<dbReference type="EMBL" id="JACHFM010000004">
    <property type="protein sequence ID" value="MBB5223872.1"/>
    <property type="molecule type" value="Genomic_DNA"/>
</dbReference>
<dbReference type="RefSeq" id="WP_184153630.1">
    <property type="nucleotide sequence ID" value="NZ_JACHFM010000004.1"/>
</dbReference>
<evidence type="ECO:0000256" key="5">
    <source>
        <dbReference type="ARBA" id="ARBA00022806"/>
    </source>
</evidence>
<dbReference type="InterPro" id="IPR038726">
    <property type="entry name" value="PDDEXK_AddAB-type"/>
</dbReference>
<evidence type="ECO:0000256" key="3">
    <source>
        <dbReference type="ARBA" id="ARBA00022763"/>
    </source>
</evidence>
<evidence type="ECO:0000256" key="15">
    <source>
        <dbReference type="PROSITE-ProRule" id="PRU00560"/>
    </source>
</evidence>
<dbReference type="PROSITE" id="PS51198">
    <property type="entry name" value="UVRD_HELICASE_ATP_BIND"/>
    <property type="match status" value="1"/>
</dbReference>
<feature type="region of interest" description="Disordered" evidence="16">
    <location>
        <begin position="1"/>
        <end position="24"/>
    </location>
</feature>
<comment type="catalytic activity">
    <reaction evidence="11">
        <text>Couples ATP hydrolysis with the unwinding of duplex DNA by translocating in the 3'-5' direction.</text>
        <dbReference type="EC" id="5.6.2.4"/>
    </reaction>
</comment>
<evidence type="ECO:0000256" key="11">
    <source>
        <dbReference type="ARBA" id="ARBA00034617"/>
    </source>
</evidence>
<dbReference type="GO" id="GO:0000725">
    <property type="term" value="P:recombinational repair"/>
    <property type="evidence" value="ECO:0007669"/>
    <property type="project" value="TreeGrafter"/>
</dbReference>
<keyword evidence="6" id="KW-0269">Exonuclease</keyword>
<keyword evidence="3" id="KW-0227">DNA damage</keyword>
<reference evidence="19 20" key="1">
    <citation type="submission" date="2020-08" db="EMBL/GenBank/DDBJ databases">
        <title>Genomic Encyclopedia of Type Strains, Phase IV (KMG-IV): sequencing the most valuable type-strain genomes for metagenomic binning, comparative biology and taxonomic classification.</title>
        <authorList>
            <person name="Goeker M."/>
        </authorList>
    </citation>
    <scope>NUCLEOTIDE SEQUENCE [LARGE SCALE GENOMIC DNA]</scope>
    <source>
        <strain evidence="19 20">DSM 101730</strain>
    </source>
</reference>